<accession>A0ABR3KW42</accession>
<dbReference type="EMBL" id="JBEUSY010000169">
    <property type="protein sequence ID" value="KAL1243588.1"/>
    <property type="molecule type" value="Genomic_DNA"/>
</dbReference>
<reference evidence="1 2" key="1">
    <citation type="submission" date="2024-07" db="EMBL/GenBank/DDBJ databases">
        <title>Enhanced genomic and transcriptomic resources for Trichinella pseudospiralis and T. spiralis underpin the discovery of pronounced molecular differences between stages and species.</title>
        <authorList>
            <person name="Pasi K.K."/>
            <person name="La Rosa G."/>
            <person name="Gomez-Morales M.A."/>
            <person name="Tosini F."/>
            <person name="Sumanam S."/>
            <person name="Young N.D."/>
            <person name="Chang B.C."/>
            <person name="Robin G.B."/>
        </authorList>
    </citation>
    <scope>NUCLEOTIDE SEQUENCE [LARGE SCALE GENOMIC DNA]</scope>
    <source>
        <strain evidence="1">ISS534</strain>
    </source>
</reference>
<evidence type="ECO:0000313" key="2">
    <source>
        <dbReference type="Proteomes" id="UP001558632"/>
    </source>
</evidence>
<sequence length="117" mass="13702">MKPDKVRLSLACDSTTSWKHGLNRSSERPLSSSGFVVRNLERKEGSRTMRKQRENLKNDFTTTTEAAKEWYASLISSSDFNLINWHQTVDKKAKFYKSFDRYLQEKSLKSYSSSEFF</sequence>
<evidence type="ECO:0000313" key="1">
    <source>
        <dbReference type="EMBL" id="KAL1243588.1"/>
    </source>
</evidence>
<gene>
    <name evidence="1" type="ORF">TSPI_00350</name>
</gene>
<proteinExistence type="predicted"/>
<comment type="caution">
    <text evidence="1">The sequence shown here is derived from an EMBL/GenBank/DDBJ whole genome shotgun (WGS) entry which is preliminary data.</text>
</comment>
<protein>
    <submittedName>
        <fullName evidence="1">Immunity protein YqcF</fullName>
    </submittedName>
</protein>
<name>A0ABR3KW42_TRISP</name>
<keyword evidence="2" id="KW-1185">Reference proteome</keyword>
<dbReference type="Proteomes" id="UP001558632">
    <property type="component" value="Unassembled WGS sequence"/>
</dbReference>
<organism evidence="1 2">
    <name type="scientific">Trichinella spiralis</name>
    <name type="common">Trichina worm</name>
    <dbReference type="NCBI Taxonomy" id="6334"/>
    <lineage>
        <taxon>Eukaryota</taxon>
        <taxon>Metazoa</taxon>
        <taxon>Ecdysozoa</taxon>
        <taxon>Nematoda</taxon>
        <taxon>Enoplea</taxon>
        <taxon>Dorylaimia</taxon>
        <taxon>Trichinellida</taxon>
        <taxon>Trichinellidae</taxon>
        <taxon>Trichinella</taxon>
    </lineage>
</organism>